<dbReference type="InterPro" id="IPR011333">
    <property type="entry name" value="SKP1/BTB/POZ_sf"/>
</dbReference>
<dbReference type="SUPFAM" id="SSF54695">
    <property type="entry name" value="POZ domain"/>
    <property type="match status" value="1"/>
</dbReference>
<dbReference type="AlphaFoldDB" id="A0A6P8I0E3"/>
<organism evidence="15 16">
    <name type="scientific">Actinia tenebrosa</name>
    <name type="common">Australian red waratah sea anemone</name>
    <dbReference type="NCBI Taxonomy" id="6105"/>
    <lineage>
        <taxon>Eukaryota</taxon>
        <taxon>Metazoa</taxon>
        <taxon>Cnidaria</taxon>
        <taxon>Anthozoa</taxon>
        <taxon>Hexacorallia</taxon>
        <taxon>Actiniaria</taxon>
        <taxon>Actiniidae</taxon>
        <taxon>Actinia</taxon>
    </lineage>
</organism>
<evidence type="ECO:0000256" key="10">
    <source>
        <dbReference type="ARBA" id="ARBA00023136"/>
    </source>
</evidence>
<dbReference type="PANTHER" id="PTHR11537:SF105">
    <property type="entry name" value="POTASSIUM VOLTAGE-GATED CHANNEL PROTEIN SHAL"/>
    <property type="match status" value="1"/>
</dbReference>
<keyword evidence="8 12" id="KW-1133">Transmembrane helix</keyword>
<dbReference type="Pfam" id="PF02214">
    <property type="entry name" value="BTB_2"/>
    <property type="match status" value="1"/>
</dbReference>
<feature type="transmembrane region" description="Helical" evidence="12">
    <location>
        <begin position="350"/>
        <end position="374"/>
    </location>
</feature>
<evidence type="ECO:0000256" key="5">
    <source>
        <dbReference type="ARBA" id="ARBA00022826"/>
    </source>
</evidence>
<keyword evidence="9" id="KW-0406">Ion transport</keyword>
<dbReference type="Pfam" id="PF00520">
    <property type="entry name" value="Ion_trans"/>
    <property type="match status" value="1"/>
</dbReference>
<keyword evidence="7" id="KW-0630">Potassium</keyword>
<sequence length="444" mass="50602">MVFNDGTRPVYIQRMQPPSINFVKTFTPVSSGKSVCVSHGLKTTSRTTTRWGNVFGNNGKPSCKRIIINVGGRKFIVREGLFDKFPNSVLSSYTIGMFYDKDKREHFFDRDPDAFKYIVEYCKTGRLHVSYEECFSGLLDELAFFNIPTEDIFPDTCCEEEYGTNIKQLIEKHHAKDQNQLLCSTTESFDVQRSCRSKLWEFTNQEDSSLAASVYSCLIHFLTVMSAVIIAVETVSCKVNMKCGDAYPDYFFIAETICVAIFTADYLIKLWSAPERFKFLRRFLSVIDVLALVPFYLTLILRYFFGIHKDYSFMAILRLFRVFRIIKLAKRSERIRAIIVSMTENEAGSSTEVFFILFGLFMLLTVFSTVIFFVEQTSSETPFSSIPETLWYTAVTITSLGYGDIVPVTILGKFFGIMTILVGFLGSSLLVPVVQMKLGSFSKP</sequence>
<dbReference type="GO" id="GO:0051260">
    <property type="term" value="P:protein homooligomerization"/>
    <property type="evidence" value="ECO:0007669"/>
    <property type="project" value="InterPro"/>
</dbReference>
<evidence type="ECO:0000256" key="1">
    <source>
        <dbReference type="ARBA" id="ARBA00004141"/>
    </source>
</evidence>
<dbReference type="SUPFAM" id="SSF81324">
    <property type="entry name" value="Voltage-gated potassium channels"/>
    <property type="match status" value="1"/>
</dbReference>
<evidence type="ECO:0000256" key="4">
    <source>
        <dbReference type="ARBA" id="ARBA00022692"/>
    </source>
</evidence>
<evidence type="ECO:0000256" key="2">
    <source>
        <dbReference type="ARBA" id="ARBA00022448"/>
    </source>
</evidence>
<dbReference type="Proteomes" id="UP000515163">
    <property type="component" value="Unplaced"/>
</dbReference>
<reference evidence="16" key="1">
    <citation type="submission" date="2025-08" db="UniProtKB">
        <authorList>
            <consortium name="RefSeq"/>
        </authorList>
    </citation>
    <scope>IDENTIFICATION</scope>
    <source>
        <tissue evidence="16">Tentacle</tissue>
    </source>
</reference>
<proteinExistence type="predicted"/>
<evidence type="ECO:0000256" key="7">
    <source>
        <dbReference type="ARBA" id="ARBA00022958"/>
    </source>
</evidence>
<keyword evidence="6" id="KW-0851">Voltage-gated channel</keyword>
<evidence type="ECO:0000256" key="12">
    <source>
        <dbReference type="SAM" id="Phobius"/>
    </source>
</evidence>
<dbReference type="GO" id="GO:0005249">
    <property type="term" value="F:voltage-gated potassium channel activity"/>
    <property type="evidence" value="ECO:0007669"/>
    <property type="project" value="InterPro"/>
</dbReference>
<keyword evidence="5" id="KW-0631">Potassium channel</keyword>
<accession>A0A6P8I0E3</accession>
<dbReference type="Gene3D" id="1.20.120.350">
    <property type="entry name" value="Voltage-gated potassium channels. Chain C"/>
    <property type="match status" value="1"/>
</dbReference>
<dbReference type="InParanoid" id="A0A6P8I0E3"/>
<feature type="transmembrane region" description="Helical" evidence="12">
    <location>
        <begin position="250"/>
        <end position="271"/>
    </location>
</feature>
<evidence type="ECO:0000256" key="3">
    <source>
        <dbReference type="ARBA" id="ARBA00022538"/>
    </source>
</evidence>
<feature type="transmembrane region" description="Helical" evidence="12">
    <location>
        <begin position="283"/>
        <end position="305"/>
    </location>
</feature>
<feature type="domain" description="Ion transport" evidence="13">
    <location>
        <begin position="213"/>
        <end position="439"/>
    </location>
</feature>
<dbReference type="PRINTS" id="PR00169">
    <property type="entry name" value="KCHANNEL"/>
</dbReference>
<comment type="subcellular location">
    <subcellularLocation>
        <location evidence="1">Membrane</location>
        <topology evidence="1">Multi-pass membrane protein</topology>
    </subcellularLocation>
</comment>
<name>A0A6P8I0E3_ACTTE</name>
<evidence type="ECO:0000259" key="13">
    <source>
        <dbReference type="Pfam" id="PF00520"/>
    </source>
</evidence>
<keyword evidence="4 12" id="KW-0812">Transmembrane</keyword>
<feature type="domain" description="Potassium channel tetramerisation-type BTB" evidence="14">
    <location>
        <begin position="66"/>
        <end position="150"/>
    </location>
</feature>
<dbReference type="OrthoDB" id="415460at2759"/>
<feature type="transmembrane region" description="Helical" evidence="12">
    <location>
        <begin position="414"/>
        <end position="434"/>
    </location>
</feature>
<dbReference type="InterPro" id="IPR005821">
    <property type="entry name" value="Ion_trans_dom"/>
</dbReference>
<gene>
    <name evidence="16" type="primary">LOC116297895</name>
</gene>
<evidence type="ECO:0000259" key="14">
    <source>
        <dbReference type="Pfam" id="PF02214"/>
    </source>
</evidence>
<dbReference type="PANTHER" id="PTHR11537">
    <property type="entry name" value="VOLTAGE-GATED POTASSIUM CHANNEL"/>
    <property type="match status" value="1"/>
</dbReference>
<evidence type="ECO:0000256" key="11">
    <source>
        <dbReference type="ARBA" id="ARBA00023303"/>
    </source>
</evidence>
<keyword evidence="2" id="KW-0813">Transport</keyword>
<dbReference type="InterPro" id="IPR027359">
    <property type="entry name" value="Volt_channel_dom_sf"/>
</dbReference>
<evidence type="ECO:0000256" key="9">
    <source>
        <dbReference type="ARBA" id="ARBA00023065"/>
    </source>
</evidence>
<dbReference type="GO" id="GO:0001508">
    <property type="term" value="P:action potential"/>
    <property type="evidence" value="ECO:0007669"/>
    <property type="project" value="TreeGrafter"/>
</dbReference>
<evidence type="ECO:0000313" key="16">
    <source>
        <dbReference type="RefSeq" id="XP_031562069.1"/>
    </source>
</evidence>
<protein>
    <submittedName>
        <fullName evidence="16">Potassium voltage-gated channel subfamily D member 1-like</fullName>
    </submittedName>
</protein>
<keyword evidence="3" id="KW-0633">Potassium transport</keyword>
<evidence type="ECO:0000256" key="6">
    <source>
        <dbReference type="ARBA" id="ARBA00022882"/>
    </source>
</evidence>
<dbReference type="InterPro" id="IPR003131">
    <property type="entry name" value="T1-type_BTB"/>
</dbReference>
<dbReference type="RefSeq" id="XP_031562069.1">
    <property type="nucleotide sequence ID" value="XM_031706209.1"/>
</dbReference>
<dbReference type="KEGG" id="aten:116297895"/>
<dbReference type="Gene3D" id="1.10.287.70">
    <property type="match status" value="1"/>
</dbReference>
<keyword evidence="15" id="KW-1185">Reference proteome</keyword>
<evidence type="ECO:0000313" key="15">
    <source>
        <dbReference type="Proteomes" id="UP000515163"/>
    </source>
</evidence>
<dbReference type="InterPro" id="IPR028325">
    <property type="entry name" value="VG_K_chnl"/>
</dbReference>
<keyword evidence="10 12" id="KW-0472">Membrane</keyword>
<dbReference type="GeneID" id="116297895"/>
<feature type="transmembrane region" description="Helical" evidence="12">
    <location>
        <begin position="210"/>
        <end position="230"/>
    </location>
</feature>
<dbReference type="GO" id="GO:0008076">
    <property type="term" value="C:voltage-gated potassium channel complex"/>
    <property type="evidence" value="ECO:0007669"/>
    <property type="project" value="InterPro"/>
</dbReference>
<evidence type="ECO:0000256" key="8">
    <source>
        <dbReference type="ARBA" id="ARBA00022989"/>
    </source>
</evidence>
<keyword evidence="11" id="KW-0407">Ion channel</keyword>
<dbReference type="Gene3D" id="3.30.710.10">
    <property type="entry name" value="Potassium Channel Kv1.1, Chain A"/>
    <property type="match status" value="1"/>
</dbReference>